<dbReference type="Pfam" id="PF08240">
    <property type="entry name" value="ADH_N"/>
    <property type="match status" value="1"/>
</dbReference>
<dbReference type="CDD" id="cd08267">
    <property type="entry name" value="MDR1"/>
    <property type="match status" value="1"/>
</dbReference>
<dbReference type="SUPFAM" id="SSF50129">
    <property type="entry name" value="GroES-like"/>
    <property type="match status" value="1"/>
</dbReference>
<dbReference type="InterPro" id="IPR050700">
    <property type="entry name" value="YIM1/Zinc_Alcohol_DH_Fams"/>
</dbReference>
<dbReference type="PANTHER" id="PTHR11695:SF648">
    <property type="entry name" value="ZINC-BINDING OXIDOREDUCTASE"/>
    <property type="match status" value="1"/>
</dbReference>
<dbReference type="InterPro" id="IPR020843">
    <property type="entry name" value="ER"/>
</dbReference>
<dbReference type="Pfam" id="PF13602">
    <property type="entry name" value="ADH_zinc_N_2"/>
    <property type="match status" value="1"/>
</dbReference>
<dbReference type="Gene3D" id="3.90.180.10">
    <property type="entry name" value="Medium-chain alcohol dehydrogenases, catalytic domain"/>
    <property type="match status" value="1"/>
</dbReference>
<evidence type="ECO:0000313" key="2">
    <source>
        <dbReference type="EMBL" id="AIF67103.1"/>
    </source>
</evidence>
<protein>
    <submittedName>
        <fullName evidence="2">Alcohol dehydrogenase</fullName>
    </submittedName>
</protein>
<dbReference type="PANTHER" id="PTHR11695">
    <property type="entry name" value="ALCOHOL DEHYDROGENASE RELATED"/>
    <property type="match status" value="1"/>
</dbReference>
<gene>
    <name evidence="2" type="ORF">GZ22_10890</name>
</gene>
<sequence>MKAITTRSYGSPSVLKVEEVPDPVPKDDELLIKVHAASLNQANLVLLKGKPFLARFAYGLFKPKHIIPGSDISGVVKAAGKQVKRFKPGDAVYADLSNYGFGSLAEYVAVPEKALALKPINLSHLQAAAVPLASLTALQALRDAVHLQPGNHIMIYGSSGGVGTFAVQIAKAFGATVTAVCSHKHRENMKLLGADYVLDYEKSNLNEHYGSFDAILAINGYQHLATYKKLLAKNGVYVMVGGSVSQMFEAMLLGPIFTLGSGKRLGNILKKHNTGDLVELKSLIQADKLCPLVDKVYPFQEFKEAFTYLDQHHAYGKVIITMPN</sequence>
<accession>A0A075LRL6</accession>
<dbReference type="InterPro" id="IPR036291">
    <property type="entry name" value="NAD(P)-bd_dom_sf"/>
</dbReference>
<reference evidence="2 3" key="1">
    <citation type="submission" date="2014-07" db="EMBL/GenBank/DDBJ databases">
        <title>Complete genome sequence of a moderately halophilic bacterium Terribacillus aidingensis MP602, isolated from Cryptomeria fortunei in Tianmu mountain in China.</title>
        <authorList>
            <person name="Wang Y."/>
            <person name="Lu P."/>
            <person name="Zhang L."/>
        </authorList>
    </citation>
    <scope>NUCLEOTIDE SEQUENCE [LARGE SCALE GENOMIC DNA]</scope>
    <source>
        <strain evidence="2 3">MP602</strain>
    </source>
</reference>
<dbReference type="Proteomes" id="UP000027980">
    <property type="component" value="Chromosome"/>
</dbReference>
<organism evidence="2 3">
    <name type="scientific">Terribacillus saccharophilus</name>
    <dbReference type="NCBI Taxonomy" id="361277"/>
    <lineage>
        <taxon>Bacteria</taxon>
        <taxon>Bacillati</taxon>
        <taxon>Bacillota</taxon>
        <taxon>Bacilli</taxon>
        <taxon>Bacillales</taxon>
        <taxon>Bacillaceae</taxon>
        <taxon>Terribacillus</taxon>
    </lineage>
</organism>
<dbReference type="OrthoDB" id="9792162at2"/>
<dbReference type="GO" id="GO:0016491">
    <property type="term" value="F:oxidoreductase activity"/>
    <property type="evidence" value="ECO:0007669"/>
    <property type="project" value="InterPro"/>
</dbReference>
<dbReference type="InterPro" id="IPR013154">
    <property type="entry name" value="ADH-like_N"/>
</dbReference>
<dbReference type="InterPro" id="IPR011032">
    <property type="entry name" value="GroES-like_sf"/>
</dbReference>
<dbReference type="HOGENOM" id="CLU_026673_3_3_9"/>
<dbReference type="KEGG" id="tap:GZ22_10890"/>
<evidence type="ECO:0000313" key="3">
    <source>
        <dbReference type="Proteomes" id="UP000027980"/>
    </source>
</evidence>
<proteinExistence type="predicted"/>
<dbReference type="SUPFAM" id="SSF51735">
    <property type="entry name" value="NAD(P)-binding Rossmann-fold domains"/>
    <property type="match status" value="1"/>
</dbReference>
<feature type="domain" description="Enoyl reductase (ER)" evidence="1">
    <location>
        <begin position="10"/>
        <end position="320"/>
    </location>
</feature>
<dbReference type="SMART" id="SM00829">
    <property type="entry name" value="PKS_ER"/>
    <property type="match status" value="1"/>
</dbReference>
<dbReference type="EMBL" id="CP008876">
    <property type="protein sequence ID" value="AIF67103.1"/>
    <property type="molecule type" value="Genomic_DNA"/>
</dbReference>
<dbReference type="Gene3D" id="3.40.50.720">
    <property type="entry name" value="NAD(P)-binding Rossmann-like Domain"/>
    <property type="match status" value="1"/>
</dbReference>
<dbReference type="AlphaFoldDB" id="A0A075LRL6"/>
<name>A0A075LRL6_9BACI</name>
<evidence type="ECO:0000259" key="1">
    <source>
        <dbReference type="SMART" id="SM00829"/>
    </source>
</evidence>